<dbReference type="Proteomes" id="UP000194236">
    <property type="component" value="Unassembled WGS sequence"/>
</dbReference>
<evidence type="ECO:0000313" key="2">
    <source>
        <dbReference type="EMBL" id="OTF83107.1"/>
    </source>
</evidence>
<organism evidence="2 3">
    <name type="scientific">Euroglyphus maynei</name>
    <name type="common">Mayne's house dust mite</name>
    <dbReference type="NCBI Taxonomy" id="6958"/>
    <lineage>
        <taxon>Eukaryota</taxon>
        <taxon>Metazoa</taxon>
        <taxon>Ecdysozoa</taxon>
        <taxon>Arthropoda</taxon>
        <taxon>Chelicerata</taxon>
        <taxon>Arachnida</taxon>
        <taxon>Acari</taxon>
        <taxon>Acariformes</taxon>
        <taxon>Sarcoptiformes</taxon>
        <taxon>Astigmata</taxon>
        <taxon>Psoroptidia</taxon>
        <taxon>Analgoidea</taxon>
        <taxon>Pyroglyphidae</taxon>
        <taxon>Pyroglyphinae</taxon>
        <taxon>Euroglyphus</taxon>
    </lineage>
</organism>
<proteinExistence type="predicted"/>
<evidence type="ECO:0000313" key="3">
    <source>
        <dbReference type="Proteomes" id="UP000194236"/>
    </source>
</evidence>
<name>A0A1Y3BSM3_EURMA</name>
<protein>
    <submittedName>
        <fullName evidence="2">Uncharacterized protein</fullName>
    </submittedName>
</protein>
<feature type="region of interest" description="Disordered" evidence="1">
    <location>
        <begin position="1"/>
        <end position="26"/>
    </location>
</feature>
<dbReference type="EMBL" id="MUJZ01005117">
    <property type="protein sequence ID" value="OTF83107.1"/>
    <property type="molecule type" value="Genomic_DNA"/>
</dbReference>
<evidence type="ECO:0000256" key="1">
    <source>
        <dbReference type="SAM" id="MobiDB-lite"/>
    </source>
</evidence>
<accession>A0A1Y3BSM3</accession>
<sequence length="65" mass="7582">MSPIMASKNNRNKRNVRPDHEKRVKRQKLHKAYYSAADVLWQLNQKSGSLNSLMNRFTGNKVIIV</sequence>
<comment type="caution">
    <text evidence="2">The sequence shown here is derived from an EMBL/GenBank/DDBJ whole genome shotgun (WGS) entry which is preliminary data.</text>
</comment>
<gene>
    <name evidence="2" type="ORF">BLA29_012762</name>
</gene>
<keyword evidence="3" id="KW-1185">Reference proteome</keyword>
<dbReference type="AlphaFoldDB" id="A0A1Y3BSM3"/>
<reference evidence="2 3" key="1">
    <citation type="submission" date="2017-03" db="EMBL/GenBank/DDBJ databases">
        <title>Genome Survey of Euroglyphus maynei.</title>
        <authorList>
            <person name="Arlian L.G."/>
            <person name="Morgan M.S."/>
            <person name="Rider S.D."/>
        </authorList>
    </citation>
    <scope>NUCLEOTIDE SEQUENCE [LARGE SCALE GENOMIC DNA]</scope>
    <source>
        <strain evidence="2">Arlian Lab</strain>
        <tissue evidence="2">Whole body</tissue>
    </source>
</reference>